<dbReference type="Proteomes" id="UP000809273">
    <property type="component" value="Unassembled WGS sequence"/>
</dbReference>
<dbReference type="InterPro" id="IPR011856">
    <property type="entry name" value="tRNA_endonuc-like_dom_sf"/>
</dbReference>
<dbReference type="InterPro" id="IPR052906">
    <property type="entry name" value="Type_IV_Methyl-Rstrct_Enzyme"/>
</dbReference>
<keyword evidence="3" id="KW-0255">Endonuclease</keyword>
<dbReference type="PANTHER" id="PTHR30015">
    <property type="entry name" value="MRR RESTRICTION SYSTEM PROTEIN"/>
    <property type="match status" value="1"/>
</dbReference>
<dbReference type="GO" id="GO:0003677">
    <property type="term" value="F:DNA binding"/>
    <property type="evidence" value="ECO:0007669"/>
    <property type="project" value="InterPro"/>
</dbReference>
<evidence type="ECO:0000259" key="1">
    <source>
        <dbReference type="Pfam" id="PF04471"/>
    </source>
</evidence>
<sequence>MSVPLYHEMFNPLLQALHELGGSATISELEEKTVEIMNLSEDDISEIHSESRTEFSYRLAWARSYLKKYNLIENSSRGVWSLTTEGWRIKSVDSDKVIKAYRYYLRKDKVDIKEEIDEEIETTWQNELIDIVKKMKPEAFERLCQRLLRESGFTNVEVTKRSGDGGIDGQGVLKIGGLLSFNVIFQSKRYKGSVPPSVVRDFRGAMVGRADKGLIITTGTFTREAKLEAKRDGAPLIDLIDGEELVEKLKELSIGVKVEERIEEDVIINKEWFKNL</sequence>
<dbReference type="PANTHER" id="PTHR30015:SF7">
    <property type="entry name" value="TYPE IV METHYL-DIRECTED RESTRICTION ENZYME ECOKMRR"/>
    <property type="match status" value="1"/>
</dbReference>
<dbReference type="GO" id="GO:0015666">
    <property type="term" value="F:restriction endodeoxyribonuclease activity"/>
    <property type="evidence" value="ECO:0007669"/>
    <property type="project" value="TreeGrafter"/>
</dbReference>
<comment type="caution">
    <text evidence="3">The sequence shown here is derived from an EMBL/GenBank/DDBJ whole genome shotgun (WGS) entry which is preliminary data.</text>
</comment>
<feature type="domain" description="Restriction endonuclease type IV Mrr" evidence="1">
    <location>
        <begin position="133"/>
        <end position="247"/>
    </location>
</feature>
<dbReference type="EMBL" id="JAFGIX010000017">
    <property type="protein sequence ID" value="MBN1572249.1"/>
    <property type="molecule type" value="Genomic_DNA"/>
</dbReference>
<dbReference type="InterPro" id="IPR025745">
    <property type="entry name" value="Mrr-like_N_dom"/>
</dbReference>
<name>A0A9D8KDT1_9DELT</name>
<dbReference type="InterPro" id="IPR007560">
    <property type="entry name" value="Restrct_endonuc_IV_Mrr"/>
</dbReference>
<dbReference type="GO" id="GO:0009307">
    <property type="term" value="P:DNA restriction-modification system"/>
    <property type="evidence" value="ECO:0007669"/>
    <property type="project" value="InterPro"/>
</dbReference>
<evidence type="ECO:0000313" key="4">
    <source>
        <dbReference type="Proteomes" id="UP000809273"/>
    </source>
</evidence>
<proteinExistence type="predicted"/>
<protein>
    <submittedName>
        <fullName evidence="3">Restriction endonuclease</fullName>
    </submittedName>
</protein>
<dbReference type="Gene3D" id="3.40.1350.10">
    <property type="match status" value="1"/>
</dbReference>
<dbReference type="Pfam" id="PF14338">
    <property type="entry name" value="Mrr_N"/>
    <property type="match status" value="1"/>
</dbReference>
<accession>A0A9D8KDT1</accession>
<organism evidence="3 4">
    <name type="scientific">Candidatus Zymogenus saltonus</name>
    <dbReference type="NCBI Taxonomy" id="2844893"/>
    <lineage>
        <taxon>Bacteria</taxon>
        <taxon>Deltaproteobacteria</taxon>
        <taxon>Candidatus Zymogenia</taxon>
        <taxon>Candidatus Zymogeniales</taxon>
        <taxon>Candidatus Zymogenaceae</taxon>
        <taxon>Candidatus Zymogenus</taxon>
    </lineage>
</organism>
<reference evidence="3" key="1">
    <citation type="journal article" date="2021" name="Environ. Microbiol.">
        <title>Genomic characterization of three novel Desulfobacterota classes expand the metabolic and phylogenetic diversity of the phylum.</title>
        <authorList>
            <person name="Murphy C.L."/>
            <person name="Biggerstaff J."/>
            <person name="Eichhorn A."/>
            <person name="Ewing E."/>
            <person name="Shahan R."/>
            <person name="Soriano D."/>
            <person name="Stewart S."/>
            <person name="VanMol K."/>
            <person name="Walker R."/>
            <person name="Walters P."/>
            <person name="Elshahed M.S."/>
            <person name="Youssef N.H."/>
        </authorList>
    </citation>
    <scope>NUCLEOTIDE SEQUENCE</scope>
    <source>
        <strain evidence="3">Zod_Metabat.24</strain>
    </source>
</reference>
<dbReference type="InterPro" id="IPR011335">
    <property type="entry name" value="Restrct_endonuc-II-like"/>
</dbReference>
<dbReference type="Pfam" id="PF04471">
    <property type="entry name" value="Mrr_cat"/>
    <property type="match status" value="1"/>
</dbReference>
<feature type="domain" description="Restriction system protein Mrr-like N-terminal" evidence="2">
    <location>
        <begin position="6"/>
        <end position="87"/>
    </location>
</feature>
<evidence type="ECO:0000259" key="2">
    <source>
        <dbReference type="Pfam" id="PF14338"/>
    </source>
</evidence>
<evidence type="ECO:0000313" key="3">
    <source>
        <dbReference type="EMBL" id="MBN1572249.1"/>
    </source>
</evidence>
<dbReference type="SUPFAM" id="SSF52980">
    <property type="entry name" value="Restriction endonuclease-like"/>
    <property type="match status" value="1"/>
</dbReference>
<gene>
    <name evidence="3" type="ORF">JW984_03515</name>
</gene>
<keyword evidence="3" id="KW-0540">Nuclease</keyword>
<keyword evidence="3" id="KW-0378">Hydrolase</keyword>
<dbReference type="AlphaFoldDB" id="A0A9D8KDT1"/>
<reference evidence="3" key="2">
    <citation type="submission" date="2021-01" db="EMBL/GenBank/DDBJ databases">
        <authorList>
            <person name="Hahn C.R."/>
            <person name="Youssef N.H."/>
            <person name="Elshahed M."/>
        </authorList>
    </citation>
    <scope>NUCLEOTIDE SEQUENCE</scope>
    <source>
        <strain evidence="3">Zod_Metabat.24</strain>
    </source>
</reference>